<name>A0A9X6W2U7_BACCE</name>
<accession>A0A9X6W2U7</accession>
<sequence length="77" mass="9324">MVQELEKKLKEILFCKKCLKETISLWSHETIEYVKEDKQFMYFAISSENKPSVFYRVDDDMDTFKLENGEWKYIATI</sequence>
<dbReference type="RefSeq" id="WP_061662739.1">
    <property type="nucleotide sequence ID" value="NZ_LOMO01000001.1"/>
</dbReference>
<gene>
    <name evidence="1" type="ORF">AT268_33575</name>
    <name evidence="2" type="ORF">CN357_03860</name>
</gene>
<comment type="caution">
    <text evidence="2">The sequence shown here is derived from an EMBL/GenBank/DDBJ whole genome shotgun (WGS) entry which is preliminary data.</text>
</comment>
<evidence type="ECO:0000313" key="3">
    <source>
        <dbReference type="Proteomes" id="UP000075476"/>
    </source>
</evidence>
<dbReference type="Proteomes" id="UP000220210">
    <property type="component" value="Unassembled WGS sequence"/>
</dbReference>
<dbReference type="EMBL" id="NTSO01000002">
    <property type="protein sequence ID" value="PFF51837.1"/>
    <property type="molecule type" value="Genomic_DNA"/>
</dbReference>
<evidence type="ECO:0000313" key="4">
    <source>
        <dbReference type="Proteomes" id="UP000220210"/>
    </source>
</evidence>
<dbReference type="Proteomes" id="UP000075476">
    <property type="component" value="Unassembled WGS sequence"/>
</dbReference>
<proteinExistence type="predicted"/>
<dbReference type="AlphaFoldDB" id="A0A9X6W2U7"/>
<protein>
    <submittedName>
        <fullName evidence="2">Uncharacterized protein</fullName>
    </submittedName>
</protein>
<dbReference type="EMBL" id="LOMO01000001">
    <property type="protein sequence ID" value="KXY51407.1"/>
    <property type="molecule type" value="Genomic_DNA"/>
</dbReference>
<reference evidence="1 3" key="1">
    <citation type="submission" date="2015-12" db="EMBL/GenBank/DDBJ databases">
        <title>Bacillus cereus Group isolate.</title>
        <authorList>
            <person name="Kovac J."/>
        </authorList>
    </citation>
    <scope>NUCLEOTIDE SEQUENCE [LARGE SCALE GENOMIC DNA]</scope>
    <source>
        <strain evidence="1 3">FSL K6-0073</strain>
    </source>
</reference>
<reference evidence="2 4" key="2">
    <citation type="submission" date="2017-09" db="EMBL/GenBank/DDBJ databases">
        <title>Large-scale bioinformatics analysis of Bacillus genomes uncovers conserved roles of natural products in bacterial physiology.</title>
        <authorList>
            <consortium name="Agbiome Team Llc"/>
            <person name="Bleich R.M."/>
            <person name="Kirk G.J."/>
            <person name="Santa Maria K.C."/>
            <person name="Allen S.E."/>
            <person name="Farag S."/>
            <person name="Shank E.A."/>
            <person name="Bowers A."/>
        </authorList>
    </citation>
    <scope>NUCLEOTIDE SEQUENCE [LARGE SCALE GENOMIC DNA]</scope>
    <source>
        <strain evidence="2 4">AFS020204</strain>
    </source>
</reference>
<evidence type="ECO:0000313" key="2">
    <source>
        <dbReference type="EMBL" id="PFF51837.1"/>
    </source>
</evidence>
<evidence type="ECO:0000313" key="1">
    <source>
        <dbReference type="EMBL" id="KXY51407.1"/>
    </source>
</evidence>
<organism evidence="2 4">
    <name type="scientific">Bacillus cereus</name>
    <dbReference type="NCBI Taxonomy" id="1396"/>
    <lineage>
        <taxon>Bacteria</taxon>
        <taxon>Bacillati</taxon>
        <taxon>Bacillota</taxon>
        <taxon>Bacilli</taxon>
        <taxon>Bacillales</taxon>
        <taxon>Bacillaceae</taxon>
        <taxon>Bacillus</taxon>
        <taxon>Bacillus cereus group</taxon>
    </lineage>
</organism>